<keyword evidence="3" id="KW-1185">Reference proteome</keyword>
<protein>
    <submittedName>
        <fullName evidence="2">Uncharacterized protein</fullName>
    </submittedName>
</protein>
<feature type="compositionally biased region" description="Polar residues" evidence="1">
    <location>
        <begin position="1"/>
        <end position="15"/>
    </location>
</feature>
<name>A0A0E9N9J6_SAICN</name>
<evidence type="ECO:0000313" key="2">
    <source>
        <dbReference type="EMBL" id="GAO46371.1"/>
    </source>
</evidence>
<reference evidence="2 3" key="2">
    <citation type="journal article" date="2014" name="J. Gen. Appl. Microbiol.">
        <title>The early diverging ascomycetous budding yeast Saitoella complicata has three histone deacetylases belonging to the Clr6, Hos2, and Rpd3 lineages.</title>
        <authorList>
            <person name="Nishida H."/>
            <person name="Matsumoto T."/>
            <person name="Kondo S."/>
            <person name="Hamamoto M."/>
            <person name="Yoshikawa H."/>
        </authorList>
    </citation>
    <scope>NUCLEOTIDE SEQUENCE [LARGE SCALE GENOMIC DNA]</scope>
    <source>
        <strain evidence="2 3">NRRL Y-17804</strain>
    </source>
</reference>
<reference evidence="2 3" key="3">
    <citation type="journal article" date="2015" name="Genome Announc.">
        <title>Draft Genome Sequence of the Archiascomycetous Yeast Saitoella complicata.</title>
        <authorList>
            <person name="Yamauchi K."/>
            <person name="Kondo S."/>
            <person name="Hamamoto M."/>
            <person name="Takahashi Y."/>
            <person name="Ogura Y."/>
            <person name="Hayashi T."/>
            <person name="Nishida H."/>
        </authorList>
    </citation>
    <scope>NUCLEOTIDE SEQUENCE [LARGE SCALE GENOMIC DNA]</scope>
    <source>
        <strain evidence="2 3">NRRL Y-17804</strain>
    </source>
</reference>
<dbReference type="Proteomes" id="UP000033140">
    <property type="component" value="Unassembled WGS sequence"/>
</dbReference>
<comment type="caution">
    <text evidence="2">The sequence shown here is derived from an EMBL/GenBank/DDBJ whole genome shotgun (WGS) entry which is preliminary data.</text>
</comment>
<dbReference type="EMBL" id="BACD03000003">
    <property type="protein sequence ID" value="GAO46371.1"/>
    <property type="molecule type" value="Genomic_DNA"/>
</dbReference>
<proteinExistence type="predicted"/>
<evidence type="ECO:0000313" key="3">
    <source>
        <dbReference type="Proteomes" id="UP000033140"/>
    </source>
</evidence>
<reference evidence="2 3" key="1">
    <citation type="journal article" date="2011" name="J. Gen. Appl. Microbiol.">
        <title>Draft genome sequencing of the enigmatic yeast Saitoella complicata.</title>
        <authorList>
            <person name="Nishida H."/>
            <person name="Hamamoto M."/>
            <person name="Sugiyama J."/>
        </authorList>
    </citation>
    <scope>NUCLEOTIDE SEQUENCE [LARGE SCALE GENOMIC DNA]</scope>
    <source>
        <strain evidence="2 3">NRRL Y-17804</strain>
    </source>
</reference>
<evidence type="ECO:0000256" key="1">
    <source>
        <dbReference type="SAM" id="MobiDB-lite"/>
    </source>
</evidence>
<accession>A0A0E9N9J6</accession>
<feature type="region of interest" description="Disordered" evidence="1">
    <location>
        <begin position="1"/>
        <end position="31"/>
    </location>
</feature>
<dbReference type="AlphaFoldDB" id="A0A0E9N9J6"/>
<sequence>MATRSRTNQTRTGKQMTLVPAAIGHSNTRADDCNQMHRESRSIYLVIRLLDRKLVVAFMPLLVHLAQNDKLRRAAGRAGIAGAGQEEVKTSC</sequence>
<gene>
    <name evidence="2" type="ORF">G7K_0602-t1</name>
</gene>
<organism evidence="2 3">
    <name type="scientific">Saitoella complicata (strain BCRC 22490 / CBS 7301 / JCM 7358 / NBRC 10748 / NRRL Y-17804)</name>
    <dbReference type="NCBI Taxonomy" id="698492"/>
    <lineage>
        <taxon>Eukaryota</taxon>
        <taxon>Fungi</taxon>
        <taxon>Dikarya</taxon>
        <taxon>Ascomycota</taxon>
        <taxon>Taphrinomycotina</taxon>
        <taxon>Taphrinomycotina incertae sedis</taxon>
        <taxon>Saitoella</taxon>
    </lineage>
</organism>